<keyword evidence="6" id="KW-0472">Membrane</keyword>
<evidence type="ECO:0000256" key="6">
    <source>
        <dbReference type="SAM" id="Phobius"/>
    </source>
</evidence>
<feature type="domain" description="RING-type" evidence="7">
    <location>
        <begin position="61"/>
        <end position="120"/>
    </location>
</feature>
<evidence type="ECO:0000256" key="2">
    <source>
        <dbReference type="ARBA" id="ARBA00022771"/>
    </source>
</evidence>
<evidence type="ECO:0000256" key="3">
    <source>
        <dbReference type="ARBA" id="ARBA00022833"/>
    </source>
</evidence>
<dbReference type="SMART" id="SM00744">
    <property type="entry name" value="RINGv"/>
    <property type="match status" value="1"/>
</dbReference>
<evidence type="ECO:0000256" key="4">
    <source>
        <dbReference type="PROSITE-ProRule" id="PRU00175"/>
    </source>
</evidence>
<dbReference type="PANTHER" id="PTHR46347:SF1">
    <property type="entry name" value="RING_FYVE_PHD ZINC FINGER SUPERFAMILY PROTEIN"/>
    <property type="match status" value="1"/>
</dbReference>
<sequence>MATQRTAWSWNLPEEFTSPSSHPNQHDAPSADKTTHQNPPAPEPEPEPQRQRQRHYLPRQCRICLEVVEPTIEDPELGRLMRPCKCNGSQKYVHEGCLTAWRHADSGYGARNYYECPTCKFRYHLQRMKWGHLISSTFAQLCLTLAILFVTIFGMGFIADPIINLYMDPYDTISSLPSMGGTGPNFLDTEAATWTEHLLKGLASLGMLGFVKMFFAMSPWNWWNIRQTGIFGGRGARAGTGRNRLENISWTLVIIGVCTFLITVWKWTRGWSRAVLEKAGENTNDEAARAGRPRRSTNFKIRKIQRYYIFPSLSPRWNLIPPRTFLSCHEILHSIVPISLRAQNKPTQLEPRNPERLVLFSYTGVPRVDLSTPFFSYTTGLFLRMVANVGYYFLIPSLRHWLWLYARMGNRMEGSIHAFWGLRILENDSGGNEVVKSTRLWSMGSGFEVMVMG</sequence>
<evidence type="ECO:0000259" key="8">
    <source>
        <dbReference type="PROSITE" id="PS51292"/>
    </source>
</evidence>
<feature type="transmembrane region" description="Helical" evidence="6">
    <location>
        <begin position="374"/>
        <end position="394"/>
    </location>
</feature>
<dbReference type="VEuPathDB" id="FungiDB:MFRU_008g00300"/>
<feature type="region of interest" description="Disordered" evidence="5">
    <location>
        <begin position="1"/>
        <end position="53"/>
    </location>
</feature>
<dbReference type="GO" id="GO:0008270">
    <property type="term" value="F:zinc ion binding"/>
    <property type="evidence" value="ECO:0007669"/>
    <property type="project" value="UniProtKB-KW"/>
</dbReference>
<keyword evidence="6" id="KW-1133">Transmembrane helix</keyword>
<evidence type="ECO:0000313" key="9">
    <source>
        <dbReference type="EMBL" id="KAA8565210.1"/>
    </source>
</evidence>
<dbReference type="InterPro" id="IPR011016">
    <property type="entry name" value="Znf_RING-CH"/>
</dbReference>
<dbReference type="PROSITE" id="PS50089">
    <property type="entry name" value="ZF_RING_2"/>
    <property type="match status" value="1"/>
</dbReference>
<feature type="transmembrane region" description="Helical" evidence="6">
    <location>
        <begin position="130"/>
        <end position="159"/>
    </location>
</feature>
<protein>
    <recommendedName>
        <fullName evidence="11">RING-CH-type domain-containing protein</fullName>
    </recommendedName>
</protein>
<feature type="domain" description="RING-CH-type" evidence="8">
    <location>
        <begin position="53"/>
        <end position="126"/>
    </location>
</feature>
<dbReference type="CDD" id="cd16495">
    <property type="entry name" value="RING_CH-C4HC3_MARCH"/>
    <property type="match status" value="1"/>
</dbReference>
<gene>
    <name evidence="9" type="ORF">EYC84_010944</name>
</gene>
<comment type="caution">
    <text evidence="9">The sequence shown here is derived from an EMBL/GenBank/DDBJ whole genome shotgun (WGS) entry which is preliminary data.</text>
</comment>
<dbReference type="PANTHER" id="PTHR46347">
    <property type="entry name" value="RING/FYVE/PHD ZINC FINGER SUPERFAMILY PROTEIN"/>
    <property type="match status" value="1"/>
</dbReference>
<keyword evidence="10" id="KW-1185">Reference proteome</keyword>
<reference evidence="9 10" key="1">
    <citation type="submission" date="2019-06" db="EMBL/GenBank/DDBJ databases">
        <title>Genome Sequence of the Brown Rot Fungal Pathogen Monilinia fructicola.</title>
        <authorList>
            <person name="De Miccolis Angelini R.M."/>
            <person name="Landi L."/>
            <person name="Abate D."/>
            <person name="Pollastro S."/>
            <person name="Romanazzi G."/>
            <person name="Faretra F."/>
        </authorList>
    </citation>
    <scope>NUCLEOTIDE SEQUENCE [LARGE SCALE GENOMIC DNA]</scope>
    <source>
        <strain evidence="9 10">Mfrc123</strain>
    </source>
</reference>
<evidence type="ECO:0000259" key="7">
    <source>
        <dbReference type="PROSITE" id="PS50089"/>
    </source>
</evidence>
<proteinExistence type="predicted"/>
<dbReference type="AlphaFoldDB" id="A0A5M9J9I1"/>
<dbReference type="EMBL" id="VICG01000014">
    <property type="protein sequence ID" value="KAA8565210.1"/>
    <property type="molecule type" value="Genomic_DNA"/>
</dbReference>
<dbReference type="Gene3D" id="3.30.40.10">
    <property type="entry name" value="Zinc/RING finger domain, C3HC4 (zinc finger)"/>
    <property type="match status" value="1"/>
</dbReference>
<dbReference type="Pfam" id="PF12906">
    <property type="entry name" value="RINGv"/>
    <property type="match status" value="1"/>
</dbReference>
<dbReference type="InterPro" id="IPR001841">
    <property type="entry name" value="Znf_RING"/>
</dbReference>
<evidence type="ECO:0008006" key="11">
    <source>
        <dbReference type="Google" id="ProtNLM"/>
    </source>
</evidence>
<evidence type="ECO:0000256" key="1">
    <source>
        <dbReference type="ARBA" id="ARBA00022723"/>
    </source>
</evidence>
<keyword evidence="3" id="KW-0862">Zinc</keyword>
<name>A0A5M9J9I1_MONFR</name>
<organism evidence="9 10">
    <name type="scientific">Monilinia fructicola</name>
    <name type="common">Brown rot fungus</name>
    <name type="synonym">Ciboria fructicola</name>
    <dbReference type="NCBI Taxonomy" id="38448"/>
    <lineage>
        <taxon>Eukaryota</taxon>
        <taxon>Fungi</taxon>
        <taxon>Dikarya</taxon>
        <taxon>Ascomycota</taxon>
        <taxon>Pezizomycotina</taxon>
        <taxon>Leotiomycetes</taxon>
        <taxon>Helotiales</taxon>
        <taxon>Sclerotiniaceae</taxon>
        <taxon>Monilinia</taxon>
    </lineage>
</organism>
<keyword evidence="2 4" id="KW-0863">Zinc-finger</keyword>
<dbReference type="PROSITE" id="PS51292">
    <property type="entry name" value="ZF_RING_CH"/>
    <property type="match status" value="1"/>
</dbReference>
<keyword evidence="1" id="KW-0479">Metal-binding</keyword>
<feature type="transmembrane region" description="Helical" evidence="6">
    <location>
        <begin position="244"/>
        <end position="265"/>
    </location>
</feature>
<dbReference type="InterPro" id="IPR013083">
    <property type="entry name" value="Znf_RING/FYVE/PHD"/>
</dbReference>
<evidence type="ECO:0000256" key="5">
    <source>
        <dbReference type="SAM" id="MobiDB-lite"/>
    </source>
</evidence>
<accession>A0A5M9J9I1</accession>
<keyword evidence="6" id="KW-0812">Transmembrane</keyword>
<dbReference type="Proteomes" id="UP000322873">
    <property type="component" value="Unassembled WGS sequence"/>
</dbReference>
<feature type="transmembrane region" description="Helical" evidence="6">
    <location>
        <begin position="202"/>
        <end position="223"/>
    </location>
</feature>
<dbReference type="SUPFAM" id="SSF57850">
    <property type="entry name" value="RING/U-box"/>
    <property type="match status" value="1"/>
</dbReference>
<evidence type="ECO:0000313" key="10">
    <source>
        <dbReference type="Proteomes" id="UP000322873"/>
    </source>
</evidence>